<dbReference type="Pfam" id="PF00759">
    <property type="entry name" value="Glyco_hydro_9"/>
    <property type="match status" value="1"/>
</dbReference>
<comment type="caution">
    <text evidence="11">The sequence shown here is derived from an EMBL/GenBank/DDBJ whole genome shotgun (WGS) entry which is preliminary data.</text>
</comment>
<evidence type="ECO:0000256" key="3">
    <source>
        <dbReference type="ARBA" id="ARBA00023277"/>
    </source>
</evidence>
<dbReference type="GO" id="GO:0016787">
    <property type="term" value="F:hydrolase activity"/>
    <property type="evidence" value="ECO:0007669"/>
    <property type="project" value="UniProtKB-KW"/>
</dbReference>
<evidence type="ECO:0000259" key="9">
    <source>
        <dbReference type="Pfam" id="PF00759"/>
    </source>
</evidence>
<dbReference type="Gene3D" id="2.60.40.10">
    <property type="entry name" value="Immunoglobulins"/>
    <property type="match status" value="1"/>
</dbReference>
<keyword evidence="3 6" id="KW-0119">Carbohydrate metabolism</keyword>
<reference evidence="11 12" key="1">
    <citation type="submission" date="2020-12" db="EMBL/GenBank/DDBJ databases">
        <title>Whole genome sequences of gut porcine anaerobes.</title>
        <authorList>
            <person name="Kubasova T."/>
            <person name="Jahodarova E."/>
            <person name="Rychlik I."/>
        </authorList>
    </citation>
    <scope>NUCLEOTIDE SEQUENCE [LARGE SCALE GENOMIC DNA]</scope>
    <source>
        <strain evidence="11 12">An925</strain>
    </source>
</reference>
<dbReference type="InterPro" id="IPR001701">
    <property type="entry name" value="Glyco_hydro_9"/>
</dbReference>
<comment type="similarity">
    <text evidence="1 6 7">Belongs to the glycosyl hydrolase 9 (cellulase E) family.</text>
</comment>
<evidence type="ECO:0000256" key="7">
    <source>
        <dbReference type="RuleBase" id="RU361166"/>
    </source>
</evidence>
<dbReference type="PROSITE" id="PS00698">
    <property type="entry name" value="GH9_3"/>
    <property type="match status" value="1"/>
</dbReference>
<feature type="active site" evidence="6">
    <location>
        <position position="547"/>
    </location>
</feature>
<comment type="catalytic activity">
    <reaction evidence="7">
        <text>Endohydrolysis of (1-&gt;4)-beta-D-glucosidic linkages in cellulose, lichenin and cereal beta-D-glucans.</text>
        <dbReference type="EC" id="3.2.1.4"/>
    </reaction>
</comment>
<proteinExistence type="inferred from homology"/>
<dbReference type="EMBL" id="JADYTN010000026">
    <property type="protein sequence ID" value="MCF2564518.1"/>
    <property type="molecule type" value="Genomic_DNA"/>
</dbReference>
<dbReference type="Pfam" id="PF02927">
    <property type="entry name" value="CelD_N"/>
    <property type="match status" value="1"/>
</dbReference>
<organism evidence="11 12">
    <name type="scientific">Xylanibacter brevis</name>
    <dbReference type="NCBI Taxonomy" id="83231"/>
    <lineage>
        <taxon>Bacteria</taxon>
        <taxon>Pseudomonadati</taxon>
        <taxon>Bacteroidota</taxon>
        <taxon>Bacteroidia</taxon>
        <taxon>Bacteroidales</taxon>
        <taxon>Prevotellaceae</taxon>
        <taxon>Xylanibacter</taxon>
    </lineage>
</organism>
<dbReference type="Gene3D" id="1.50.10.10">
    <property type="match status" value="1"/>
</dbReference>
<evidence type="ECO:0000259" key="10">
    <source>
        <dbReference type="Pfam" id="PF02927"/>
    </source>
</evidence>
<feature type="region of interest" description="Disordered" evidence="8">
    <location>
        <begin position="517"/>
        <end position="540"/>
    </location>
</feature>
<evidence type="ECO:0000256" key="5">
    <source>
        <dbReference type="ARBA" id="ARBA00023326"/>
    </source>
</evidence>
<feature type="active site" evidence="6">
    <location>
        <position position="538"/>
    </location>
</feature>
<evidence type="ECO:0000256" key="8">
    <source>
        <dbReference type="SAM" id="MobiDB-lite"/>
    </source>
</evidence>
<dbReference type="CDD" id="cd02850">
    <property type="entry name" value="E_set_Cellulase_N"/>
    <property type="match status" value="1"/>
</dbReference>
<evidence type="ECO:0000256" key="2">
    <source>
        <dbReference type="ARBA" id="ARBA00022801"/>
    </source>
</evidence>
<dbReference type="InterPro" id="IPR033126">
    <property type="entry name" value="Glyco_hydro_9_Asp/Glu_AS"/>
</dbReference>
<dbReference type="EC" id="3.2.1.4" evidence="7"/>
<feature type="domain" description="Cellulase Ig-like" evidence="10">
    <location>
        <begin position="10"/>
        <end position="89"/>
    </location>
</feature>
<name>A0ABS9CHF3_9BACT</name>
<evidence type="ECO:0000256" key="6">
    <source>
        <dbReference type="PROSITE-ProRule" id="PRU10060"/>
    </source>
</evidence>
<keyword evidence="12" id="KW-1185">Reference proteome</keyword>
<keyword evidence="2 6" id="KW-0378">Hydrolase</keyword>
<keyword evidence="7" id="KW-0136">Cellulose degradation</keyword>
<accession>A0ABS9CHF3</accession>
<dbReference type="SUPFAM" id="SSF81296">
    <property type="entry name" value="E set domains"/>
    <property type="match status" value="1"/>
</dbReference>
<dbReference type="InterPro" id="IPR004197">
    <property type="entry name" value="Cellulase_Ig-like"/>
</dbReference>
<feature type="domain" description="Glycoside hydrolase family 9" evidence="9">
    <location>
        <begin position="100"/>
        <end position="560"/>
    </location>
</feature>
<protein>
    <recommendedName>
        <fullName evidence="7">Endoglucanase</fullName>
        <ecNumber evidence="7">3.2.1.4</ecNumber>
    </recommendedName>
</protein>
<keyword evidence="5 6" id="KW-0624">Polysaccharide degradation</keyword>
<dbReference type="SUPFAM" id="SSF48208">
    <property type="entry name" value="Six-hairpin glycosidases"/>
    <property type="match status" value="1"/>
</dbReference>
<dbReference type="InterPro" id="IPR012341">
    <property type="entry name" value="6hp_glycosidase-like_sf"/>
</dbReference>
<evidence type="ECO:0000313" key="12">
    <source>
        <dbReference type="Proteomes" id="UP001200470"/>
    </source>
</evidence>
<dbReference type="PANTHER" id="PTHR22298">
    <property type="entry name" value="ENDO-1,4-BETA-GLUCANASE"/>
    <property type="match status" value="1"/>
</dbReference>
<sequence length="564" mass="62682">MAASALTATAQNPIKVNQVGYYVNESKVAVVEPTGKSSNFILKDHNGRKVWSGKAVRTLKSPFNDKVRQVVDFSTVTKPGTYTLTAGKNKQTINIAEHPYNEALKAAIKAFYLQRTGTDIEAKYAGAFARKAAHPDTRVLIHPSAASPKRPAGTVISSPKGWYDAGDYNKYIVNSGFTIGLMLQAYQLNKEHFEQIDTQIPESNNNVPDLLDEIMYNLEWMLTMQDPDDGGVYHKLTTPNFEAFVMPVDCKQDRYVVQKSTQAALDFAATMALAARIYKDYPQYQPFCKIAANAAQRAYAWAVRFPKNYYTQQDNNSKYDPDVNTGTYDDNDADDEFFWAATEMYLTTGEQGYLEQARAFAPKQFTLPTWGNVAGLGIFQWLNQELLQTKEAGKLKTCCMKKSLKTFCDEDIKALATSPFYSIFGNSASDFIWGSNSEKCAGRGIAQMYQYALTKDNTYRKAAITTIDHIFGRNATGYCYLTGFGTQRVMHPHQRISAADGIEEPLPGFLAGGANSGQQDAKNVPAYPSSSPDESYQDHEGSYASNEIAINWNAYLVALLGFLK</sequence>
<dbReference type="InterPro" id="IPR013783">
    <property type="entry name" value="Ig-like_fold"/>
</dbReference>
<evidence type="ECO:0000256" key="1">
    <source>
        <dbReference type="ARBA" id="ARBA00007072"/>
    </source>
</evidence>
<dbReference type="Proteomes" id="UP001200470">
    <property type="component" value="Unassembled WGS sequence"/>
</dbReference>
<dbReference type="InterPro" id="IPR008928">
    <property type="entry name" value="6-hairpin_glycosidase_sf"/>
</dbReference>
<dbReference type="InterPro" id="IPR014756">
    <property type="entry name" value="Ig_E-set"/>
</dbReference>
<keyword evidence="4 6" id="KW-0326">Glycosidase</keyword>
<evidence type="ECO:0000256" key="4">
    <source>
        <dbReference type="ARBA" id="ARBA00023295"/>
    </source>
</evidence>
<evidence type="ECO:0000313" key="11">
    <source>
        <dbReference type="EMBL" id="MCF2564518.1"/>
    </source>
</evidence>
<gene>
    <name evidence="11" type="ORF">I6E12_10395</name>
</gene>